<name>A0ABD1TZD6_9LAMI</name>
<protein>
    <submittedName>
        <fullName evidence="2">Pepsin-retropepsin like protein</fullName>
    </submittedName>
</protein>
<dbReference type="AlphaFoldDB" id="A0ABD1TZD6"/>
<comment type="caution">
    <text evidence="2">The sequence shown here is derived from an EMBL/GenBank/DDBJ whole genome shotgun (WGS) entry which is preliminary data.</text>
</comment>
<sequence length="139" mass="16319">MEITDYEQKFEDLSSYAPYLVGTELMKARHYEKGLRPEVKQIVTSHALLYFRVVVEMAQIISFLGSKFKNNRTTQKKNWQDKNRNRSSVQFKRKNQGPNTGQSSNSIPKYPKYKKNHSSDCHFGKNVCYRCEELAHYVS</sequence>
<evidence type="ECO:0000313" key="2">
    <source>
        <dbReference type="EMBL" id="KAL2518100.1"/>
    </source>
</evidence>
<evidence type="ECO:0000313" key="3">
    <source>
        <dbReference type="Proteomes" id="UP001604336"/>
    </source>
</evidence>
<dbReference type="Proteomes" id="UP001604336">
    <property type="component" value="Unassembled WGS sequence"/>
</dbReference>
<evidence type="ECO:0000256" key="1">
    <source>
        <dbReference type="SAM" id="MobiDB-lite"/>
    </source>
</evidence>
<dbReference type="EMBL" id="JBFOLK010000004">
    <property type="protein sequence ID" value="KAL2518100.1"/>
    <property type="molecule type" value="Genomic_DNA"/>
</dbReference>
<feature type="region of interest" description="Disordered" evidence="1">
    <location>
        <begin position="73"/>
        <end position="118"/>
    </location>
</feature>
<gene>
    <name evidence="2" type="ORF">Adt_14347</name>
</gene>
<proteinExistence type="predicted"/>
<organism evidence="2 3">
    <name type="scientific">Abeliophyllum distichum</name>
    <dbReference type="NCBI Taxonomy" id="126358"/>
    <lineage>
        <taxon>Eukaryota</taxon>
        <taxon>Viridiplantae</taxon>
        <taxon>Streptophyta</taxon>
        <taxon>Embryophyta</taxon>
        <taxon>Tracheophyta</taxon>
        <taxon>Spermatophyta</taxon>
        <taxon>Magnoliopsida</taxon>
        <taxon>eudicotyledons</taxon>
        <taxon>Gunneridae</taxon>
        <taxon>Pentapetalae</taxon>
        <taxon>asterids</taxon>
        <taxon>lamiids</taxon>
        <taxon>Lamiales</taxon>
        <taxon>Oleaceae</taxon>
        <taxon>Forsythieae</taxon>
        <taxon>Abeliophyllum</taxon>
    </lineage>
</organism>
<accession>A0ABD1TZD6</accession>
<feature type="compositionally biased region" description="Polar residues" evidence="1">
    <location>
        <begin position="86"/>
        <end position="107"/>
    </location>
</feature>
<reference evidence="3" key="1">
    <citation type="submission" date="2024-07" db="EMBL/GenBank/DDBJ databases">
        <title>Two chromosome-level genome assemblies of Korean endemic species Abeliophyllum distichum and Forsythia ovata (Oleaceae).</title>
        <authorList>
            <person name="Jang H."/>
        </authorList>
    </citation>
    <scope>NUCLEOTIDE SEQUENCE [LARGE SCALE GENOMIC DNA]</scope>
</reference>
<keyword evidence="3" id="KW-1185">Reference proteome</keyword>